<dbReference type="PROSITE" id="PS00271">
    <property type="entry name" value="THIONIN"/>
    <property type="match status" value="1"/>
</dbReference>
<dbReference type="GO" id="GO:0005576">
    <property type="term" value="C:extracellular region"/>
    <property type="evidence" value="ECO:0007669"/>
    <property type="project" value="UniProtKB-SubCell"/>
</dbReference>
<evidence type="ECO:0000256" key="5">
    <source>
        <dbReference type="ARBA" id="ARBA00022729"/>
    </source>
</evidence>
<evidence type="ECO:0000256" key="6">
    <source>
        <dbReference type="ARBA" id="ARBA00022821"/>
    </source>
</evidence>
<dbReference type="GO" id="GO:0006952">
    <property type="term" value="P:defense response"/>
    <property type="evidence" value="ECO:0007669"/>
    <property type="project" value="UniProtKB-KW"/>
</dbReference>
<evidence type="ECO:0000256" key="3">
    <source>
        <dbReference type="ARBA" id="ARBA00022525"/>
    </source>
</evidence>
<dbReference type="InterPro" id="IPR036391">
    <property type="entry name" value="Thionin-like_sf"/>
</dbReference>
<dbReference type="GO" id="GO:0090729">
    <property type="term" value="F:toxin activity"/>
    <property type="evidence" value="ECO:0007669"/>
    <property type="project" value="UniProtKB-KW"/>
</dbReference>
<comment type="caution">
    <text evidence="10">The sequence shown here is derived from an EMBL/GenBank/DDBJ whole genome shotgun (WGS) entry which is preliminary data.</text>
</comment>
<organism evidence="10 11">
    <name type="scientific">Digitaria exilis</name>
    <dbReference type="NCBI Taxonomy" id="1010633"/>
    <lineage>
        <taxon>Eukaryota</taxon>
        <taxon>Viridiplantae</taxon>
        <taxon>Streptophyta</taxon>
        <taxon>Embryophyta</taxon>
        <taxon>Tracheophyta</taxon>
        <taxon>Spermatophyta</taxon>
        <taxon>Magnoliopsida</taxon>
        <taxon>Liliopsida</taxon>
        <taxon>Poales</taxon>
        <taxon>Poaceae</taxon>
        <taxon>PACMAD clade</taxon>
        <taxon>Panicoideae</taxon>
        <taxon>Panicodae</taxon>
        <taxon>Paniceae</taxon>
        <taxon>Anthephorinae</taxon>
        <taxon>Digitaria</taxon>
    </lineage>
</organism>
<evidence type="ECO:0000256" key="2">
    <source>
        <dbReference type="ARBA" id="ARBA00004613"/>
    </source>
</evidence>
<keyword evidence="5 9" id="KW-0732">Signal</keyword>
<gene>
    <name evidence="10" type="ORF">HU200_022787</name>
</gene>
<evidence type="ECO:0000313" key="10">
    <source>
        <dbReference type="EMBL" id="KAF8722145.1"/>
    </source>
</evidence>
<name>A0A835C2M0_9POAL</name>
<keyword evidence="6" id="KW-0611">Plant defense</keyword>
<evidence type="ECO:0000256" key="9">
    <source>
        <dbReference type="SAM" id="SignalP"/>
    </source>
</evidence>
<evidence type="ECO:0000313" key="11">
    <source>
        <dbReference type="Proteomes" id="UP000636709"/>
    </source>
</evidence>
<keyword evidence="4" id="KW-0800">Toxin</keyword>
<dbReference type="AlphaFoldDB" id="A0A835C2M0"/>
<proteinExistence type="inferred from homology"/>
<protein>
    <recommendedName>
        <fullName evidence="12">Acidic protein</fullName>
    </recommendedName>
</protein>
<reference evidence="10" key="1">
    <citation type="submission" date="2020-07" db="EMBL/GenBank/DDBJ databases">
        <title>Genome sequence and genetic diversity analysis of an under-domesticated orphan crop, white fonio (Digitaria exilis).</title>
        <authorList>
            <person name="Bennetzen J.L."/>
            <person name="Chen S."/>
            <person name="Ma X."/>
            <person name="Wang X."/>
            <person name="Yssel A.E.J."/>
            <person name="Chaluvadi S.R."/>
            <person name="Johnson M."/>
            <person name="Gangashetty P."/>
            <person name="Hamidou F."/>
            <person name="Sanogo M.D."/>
            <person name="Zwaenepoel A."/>
            <person name="Wallace J."/>
            <person name="Van De Peer Y."/>
            <person name="Van Deynze A."/>
        </authorList>
    </citation>
    <scope>NUCLEOTIDE SEQUENCE</scope>
    <source>
        <tissue evidence="10">Leaves</tissue>
    </source>
</reference>
<keyword evidence="7" id="KW-1015">Disulfide bond</keyword>
<dbReference type="PANTHER" id="PTHR33920">
    <property type="entry name" value="THIONIN-2.1-RELATED"/>
    <property type="match status" value="1"/>
</dbReference>
<accession>A0A835C2M0</accession>
<evidence type="ECO:0008006" key="12">
    <source>
        <dbReference type="Google" id="ProtNLM"/>
    </source>
</evidence>
<dbReference type="Gene3D" id="3.30.1350.10">
    <property type="entry name" value="Thionin-like"/>
    <property type="match status" value="1"/>
</dbReference>
<dbReference type="FunFam" id="3.30.1350.10:FF:000001">
    <property type="entry name" value="Hellethionin-D"/>
    <property type="match status" value="1"/>
</dbReference>
<feature type="chain" id="PRO_5032372030" description="Acidic protein" evidence="9">
    <location>
        <begin position="24"/>
        <end position="136"/>
    </location>
</feature>
<keyword evidence="11" id="KW-1185">Reference proteome</keyword>
<dbReference type="EMBL" id="JACEFO010001677">
    <property type="protein sequence ID" value="KAF8722145.1"/>
    <property type="molecule type" value="Genomic_DNA"/>
</dbReference>
<sequence>MEAAGKGLKSFIAVVLVLGLLLGQQHILVESKICCPSTQARDLYNICLIRHKPRSFCEAISGCKIVHGKCNDYPYLDSAEDDAKALEFCKLGCAASSLCDNNIKETSDAVDRCDEACYRFCTKHVHTAAGAATAAS</sequence>
<dbReference type="OrthoDB" id="1094916at2759"/>
<keyword evidence="3" id="KW-0964">Secreted</keyword>
<evidence type="ECO:0000256" key="1">
    <source>
        <dbReference type="ARBA" id="ARBA00002847"/>
    </source>
</evidence>
<dbReference type="SUPFAM" id="SSF57429">
    <property type="entry name" value="Crambin-like"/>
    <property type="match status" value="1"/>
</dbReference>
<comment type="function">
    <text evidence="1">Thionins are small plant proteins which are toxic to animal cells. They seem to exert their toxic effect at the level of the cell membrane. Their precise function is not known.</text>
</comment>
<dbReference type="InterPro" id="IPR001010">
    <property type="entry name" value="Thionin"/>
</dbReference>
<dbReference type="PANTHER" id="PTHR33920:SF2">
    <property type="entry name" value="THIONIN-2.1-RELATED"/>
    <property type="match status" value="1"/>
</dbReference>
<evidence type="ECO:0000256" key="7">
    <source>
        <dbReference type="ARBA" id="ARBA00023157"/>
    </source>
</evidence>
<comment type="subcellular location">
    <subcellularLocation>
        <location evidence="2">Secreted</location>
    </subcellularLocation>
</comment>
<evidence type="ECO:0000256" key="4">
    <source>
        <dbReference type="ARBA" id="ARBA00022656"/>
    </source>
</evidence>
<evidence type="ECO:0000256" key="8">
    <source>
        <dbReference type="ARBA" id="ARBA00043965"/>
    </source>
</evidence>
<comment type="similarity">
    <text evidence="8">Belongs to the plant thionin (TC 1.C.44) family. 4 C-C subfamily.</text>
</comment>
<feature type="signal peptide" evidence="9">
    <location>
        <begin position="1"/>
        <end position="23"/>
    </location>
</feature>
<dbReference type="Proteomes" id="UP000636709">
    <property type="component" value="Unassembled WGS sequence"/>
</dbReference>
<dbReference type="Pfam" id="PF00321">
    <property type="entry name" value="Thionin"/>
    <property type="match status" value="1"/>
</dbReference>